<proteinExistence type="inferred from homology"/>
<accession>A0A6G1SE08</accession>
<dbReference type="GO" id="GO:0004167">
    <property type="term" value="F:dopachrome isomerase activity"/>
    <property type="evidence" value="ECO:0007669"/>
    <property type="project" value="UniProtKB-EC"/>
</dbReference>
<evidence type="ECO:0000256" key="12">
    <source>
        <dbReference type="ARBA" id="ARBA00042730"/>
    </source>
</evidence>
<gene>
    <name evidence="13" type="primary">MIFH</name>
    <name evidence="13" type="ORF">g.1450</name>
</gene>
<dbReference type="PANTHER" id="PTHR11954">
    <property type="entry name" value="D-DOPACHROME DECARBOXYLASE"/>
    <property type="match status" value="1"/>
</dbReference>
<evidence type="ECO:0000256" key="8">
    <source>
        <dbReference type="ARBA" id="ARBA00038932"/>
    </source>
</evidence>
<comment type="similarity">
    <text evidence="2">Belongs to the MIF family.</text>
</comment>
<protein>
    <recommendedName>
        <fullName evidence="12">L-dopachrome isomerase</fullName>
        <ecNumber evidence="9">5.3.2.1</ecNumber>
        <ecNumber evidence="8">5.3.3.12</ecNumber>
    </recommendedName>
    <alternativeName>
        <fullName evidence="10">L-dopachrome tautomerase</fullName>
    </alternativeName>
    <alternativeName>
        <fullName evidence="11">Phenylpyruvate tautomerase</fullName>
    </alternativeName>
</protein>
<evidence type="ECO:0000256" key="9">
    <source>
        <dbReference type="ARBA" id="ARBA00039086"/>
    </source>
</evidence>
<dbReference type="SUPFAM" id="SSF55331">
    <property type="entry name" value="Tautomerase/MIF"/>
    <property type="match status" value="1"/>
</dbReference>
<dbReference type="PANTHER" id="PTHR11954:SF6">
    <property type="entry name" value="MACROPHAGE MIGRATION INHIBITORY FACTOR"/>
    <property type="match status" value="1"/>
</dbReference>
<evidence type="ECO:0000256" key="3">
    <source>
        <dbReference type="ARBA" id="ARBA00022514"/>
    </source>
</evidence>
<dbReference type="AlphaFoldDB" id="A0A6G1SE08"/>
<evidence type="ECO:0000313" key="13">
    <source>
        <dbReference type="EMBL" id="MDE48173.1"/>
    </source>
</evidence>
<comment type="catalytic activity">
    <reaction evidence="6">
        <text>3-phenylpyruvate = enol-phenylpyruvate</text>
        <dbReference type="Rhea" id="RHEA:17097"/>
        <dbReference type="ChEBI" id="CHEBI:16815"/>
        <dbReference type="ChEBI" id="CHEBI:18005"/>
        <dbReference type="EC" id="5.3.2.1"/>
    </reaction>
</comment>
<dbReference type="InterPro" id="IPR001398">
    <property type="entry name" value="Macrophage_inhib_fac"/>
</dbReference>
<dbReference type="Pfam" id="PF01187">
    <property type="entry name" value="MIF"/>
    <property type="match status" value="1"/>
</dbReference>
<reference evidence="13" key="1">
    <citation type="submission" date="2018-10" db="EMBL/GenBank/DDBJ databases">
        <title>Transcriptome assembly of Aceria tosichella (Wheat curl mite) Type 2.</title>
        <authorList>
            <person name="Scully E.D."/>
            <person name="Geib S.M."/>
            <person name="Palmer N.A."/>
            <person name="Gupta A.K."/>
            <person name="Sarath G."/>
            <person name="Tatineni S."/>
        </authorList>
    </citation>
    <scope>NUCLEOTIDE SEQUENCE</scope>
    <source>
        <strain evidence="13">LincolnNE</strain>
    </source>
</reference>
<evidence type="ECO:0000256" key="5">
    <source>
        <dbReference type="ARBA" id="ARBA00023235"/>
    </source>
</evidence>
<dbReference type="GO" id="GO:0005125">
    <property type="term" value="F:cytokine activity"/>
    <property type="evidence" value="ECO:0007669"/>
    <property type="project" value="UniProtKB-KW"/>
</dbReference>
<sequence length="116" mass="12418">MPVFVVNTNVKDVPKDFKQLATEAVAKSLGKPVSYVAVQVNAGQNLSFGGTDEPAALCDLTSIGALSVESNKKHSKALMNLLEKQLGVSSQRVYISFHNLNKADIGFSGTTFDDLM</sequence>
<keyword evidence="3" id="KW-0202">Cytokine</keyword>
<organism evidence="13">
    <name type="scientific">Aceria tosichella</name>
    <name type="common">wheat curl mite</name>
    <dbReference type="NCBI Taxonomy" id="561515"/>
    <lineage>
        <taxon>Eukaryota</taxon>
        <taxon>Metazoa</taxon>
        <taxon>Ecdysozoa</taxon>
        <taxon>Arthropoda</taxon>
        <taxon>Chelicerata</taxon>
        <taxon>Arachnida</taxon>
        <taxon>Acari</taxon>
        <taxon>Acariformes</taxon>
        <taxon>Trombidiformes</taxon>
        <taxon>Prostigmata</taxon>
        <taxon>Eupodina</taxon>
        <taxon>Eriophyoidea</taxon>
        <taxon>Eriophyidae</taxon>
        <taxon>Eriophyinae</taxon>
        <taxon>Aceriini</taxon>
        <taxon>Aceria</taxon>
    </lineage>
</organism>
<evidence type="ECO:0000256" key="4">
    <source>
        <dbReference type="ARBA" id="ARBA00022525"/>
    </source>
</evidence>
<keyword evidence="5" id="KW-0413">Isomerase</keyword>
<evidence type="ECO:0000256" key="10">
    <source>
        <dbReference type="ARBA" id="ARBA00041631"/>
    </source>
</evidence>
<dbReference type="EC" id="5.3.2.1" evidence="9"/>
<evidence type="ECO:0000256" key="6">
    <source>
        <dbReference type="ARBA" id="ARBA00036735"/>
    </source>
</evidence>
<keyword evidence="4" id="KW-0964">Secreted</keyword>
<evidence type="ECO:0000256" key="11">
    <source>
        <dbReference type="ARBA" id="ARBA00041912"/>
    </source>
</evidence>
<evidence type="ECO:0000256" key="1">
    <source>
        <dbReference type="ARBA" id="ARBA00004613"/>
    </source>
</evidence>
<dbReference type="EC" id="5.3.3.12" evidence="8"/>
<evidence type="ECO:0000256" key="2">
    <source>
        <dbReference type="ARBA" id="ARBA00005851"/>
    </source>
</evidence>
<comment type="catalytic activity">
    <reaction evidence="7">
        <text>L-dopachrome = 5,6-dihydroxyindole-2-carboxylate</text>
        <dbReference type="Rhea" id="RHEA:13041"/>
        <dbReference type="ChEBI" id="CHEBI:16875"/>
        <dbReference type="ChEBI" id="CHEBI:57509"/>
        <dbReference type="EC" id="5.3.3.12"/>
    </reaction>
</comment>
<dbReference type="GO" id="GO:0005615">
    <property type="term" value="C:extracellular space"/>
    <property type="evidence" value="ECO:0007669"/>
    <property type="project" value="UniProtKB-KW"/>
</dbReference>
<evidence type="ECO:0000256" key="7">
    <source>
        <dbReference type="ARBA" id="ARBA00036823"/>
    </source>
</evidence>
<dbReference type="Gene3D" id="3.30.429.10">
    <property type="entry name" value="Macrophage Migration Inhibitory Factor"/>
    <property type="match status" value="1"/>
</dbReference>
<dbReference type="EMBL" id="GGYP01003402">
    <property type="protein sequence ID" value="MDE48173.1"/>
    <property type="molecule type" value="Transcribed_RNA"/>
</dbReference>
<comment type="subcellular location">
    <subcellularLocation>
        <location evidence="1">Secreted</location>
    </subcellularLocation>
</comment>
<dbReference type="GO" id="GO:0050178">
    <property type="term" value="F:phenylpyruvate tautomerase activity"/>
    <property type="evidence" value="ECO:0007669"/>
    <property type="project" value="UniProtKB-EC"/>
</dbReference>
<name>A0A6G1SE08_9ACAR</name>
<dbReference type="InterPro" id="IPR014347">
    <property type="entry name" value="Tautomerase/MIF_sf"/>
</dbReference>